<reference evidence="10" key="1">
    <citation type="journal article" date="2019" name="Int. J. Syst. Evol. Microbiol.">
        <title>The Global Catalogue of Microorganisms (GCM) 10K type strain sequencing project: providing services to taxonomists for standard genome sequencing and annotation.</title>
        <authorList>
            <consortium name="The Broad Institute Genomics Platform"/>
            <consortium name="The Broad Institute Genome Sequencing Center for Infectious Disease"/>
            <person name="Wu L."/>
            <person name="Ma J."/>
        </authorList>
    </citation>
    <scope>NUCLEOTIDE SEQUENCE [LARGE SCALE GENOMIC DNA]</scope>
    <source>
        <strain evidence="10">CCUG 57263</strain>
    </source>
</reference>
<dbReference type="EMBL" id="JBHTIU010000001">
    <property type="protein sequence ID" value="MFD0867606.1"/>
    <property type="molecule type" value="Genomic_DNA"/>
</dbReference>
<comment type="caution">
    <text evidence="9">The sequence shown here is derived from an EMBL/GenBank/DDBJ whole genome shotgun (WGS) entry which is preliminary data.</text>
</comment>
<dbReference type="Pfam" id="PF03755">
    <property type="entry name" value="YicC-like_N"/>
    <property type="match status" value="1"/>
</dbReference>
<comment type="similarity">
    <text evidence="5">Belongs to the YicC/YloC family.</text>
</comment>
<sequence length="292" mass="33210">MLRSMTGFGQALRQAGGYGIQLELKSVNHRFLETVVRIPRQWSYMEERLKKLIQGKITRGRLELSILMERDSASVQKAEINWPLADAYLAASRQLADKYSLDGKLAIQDLLSIPDLLAFKEDADEIHLVEEAMTDALQEALEQLAAMRETEGAHLHADIKERLLSLRRRVALLEELAPAVVDDYHRKLKQRLSTLLEDRSIDEQRLALEVALIADKADIMEEITRLKSHFDHFDRIGEGSEPAGRKLDFLLQEMNREANTIGSKANSAEIAALVVEMKAEMEKIREQVQNLE</sequence>
<keyword evidence="4 9" id="KW-0378">Hydrolase</keyword>
<accession>A0ABW3D524</accession>
<feature type="coiled-coil region" evidence="6">
    <location>
        <begin position="130"/>
        <end position="176"/>
    </location>
</feature>
<evidence type="ECO:0000256" key="6">
    <source>
        <dbReference type="SAM" id="Coils"/>
    </source>
</evidence>
<evidence type="ECO:0000256" key="1">
    <source>
        <dbReference type="ARBA" id="ARBA00001968"/>
    </source>
</evidence>
<comment type="cofactor">
    <cofactor evidence="1">
        <name>a divalent metal cation</name>
        <dbReference type="ChEBI" id="CHEBI:60240"/>
    </cofactor>
</comment>
<dbReference type="Pfam" id="PF08340">
    <property type="entry name" value="YicC-like_C"/>
    <property type="match status" value="1"/>
</dbReference>
<evidence type="ECO:0000313" key="10">
    <source>
        <dbReference type="Proteomes" id="UP001597120"/>
    </source>
</evidence>
<keyword evidence="3" id="KW-0255">Endonuclease</keyword>
<keyword evidence="10" id="KW-1185">Reference proteome</keyword>
<keyword evidence="6" id="KW-0175">Coiled coil</keyword>
<dbReference type="RefSeq" id="WP_225312625.1">
    <property type="nucleotide sequence ID" value="NZ_JBHTIU010000001.1"/>
</dbReference>
<evidence type="ECO:0000313" key="9">
    <source>
        <dbReference type="EMBL" id="MFD0867606.1"/>
    </source>
</evidence>
<dbReference type="InterPro" id="IPR005229">
    <property type="entry name" value="YicC/YloC-like"/>
</dbReference>
<feature type="domain" description="Endoribonuclease YicC-like C-terminal" evidence="8">
    <location>
        <begin position="174"/>
        <end position="292"/>
    </location>
</feature>
<dbReference type="PANTHER" id="PTHR30636">
    <property type="entry name" value="UPF0701 PROTEIN YICC"/>
    <property type="match status" value="1"/>
</dbReference>
<dbReference type="InterPro" id="IPR013551">
    <property type="entry name" value="YicC-like_C"/>
</dbReference>
<dbReference type="Proteomes" id="UP001597120">
    <property type="component" value="Unassembled WGS sequence"/>
</dbReference>
<evidence type="ECO:0000256" key="2">
    <source>
        <dbReference type="ARBA" id="ARBA00022722"/>
    </source>
</evidence>
<name>A0ABW3D524_9BACL</name>
<organism evidence="9 10">
    <name type="scientific">Paenibacillus residui</name>
    <dbReference type="NCBI Taxonomy" id="629724"/>
    <lineage>
        <taxon>Bacteria</taxon>
        <taxon>Bacillati</taxon>
        <taxon>Bacillota</taxon>
        <taxon>Bacilli</taxon>
        <taxon>Bacillales</taxon>
        <taxon>Paenibacillaceae</taxon>
        <taxon>Paenibacillus</taxon>
    </lineage>
</organism>
<keyword evidence="2" id="KW-0540">Nuclease</keyword>
<feature type="domain" description="Endoribonuclease YicC-like N-terminal" evidence="7">
    <location>
        <begin position="2"/>
        <end position="156"/>
    </location>
</feature>
<protein>
    <submittedName>
        <fullName evidence="9">YicC/YloC family endoribonuclease</fullName>
        <ecNumber evidence="9">3.1.-.-</ecNumber>
    </submittedName>
</protein>
<dbReference type="PANTHER" id="PTHR30636:SF3">
    <property type="entry name" value="UPF0701 PROTEIN YICC"/>
    <property type="match status" value="1"/>
</dbReference>
<evidence type="ECO:0000259" key="7">
    <source>
        <dbReference type="Pfam" id="PF03755"/>
    </source>
</evidence>
<proteinExistence type="inferred from homology"/>
<dbReference type="EC" id="3.1.-.-" evidence="9"/>
<dbReference type="GO" id="GO:0016787">
    <property type="term" value="F:hydrolase activity"/>
    <property type="evidence" value="ECO:0007669"/>
    <property type="project" value="UniProtKB-KW"/>
</dbReference>
<evidence type="ECO:0000259" key="8">
    <source>
        <dbReference type="Pfam" id="PF08340"/>
    </source>
</evidence>
<evidence type="ECO:0000256" key="3">
    <source>
        <dbReference type="ARBA" id="ARBA00022759"/>
    </source>
</evidence>
<dbReference type="NCBIfam" id="TIGR00255">
    <property type="entry name" value="YicC/YloC family endoribonuclease"/>
    <property type="match status" value="1"/>
</dbReference>
<gene>
    <name evidence="9" type="ORF">ACFQ03_00410</name>
</gene>
<evidence type="ECO:0000256" key="5">
    <source>
        <dbReference type="ARBA" id="ARBA00035648"/>
    </source>
</evidence>
<evidence type="ECO:0000256" key="4">
    <source>
        <dbReference type="ARBA" id="ARBA00022801"/>
    </source>
</evidence>
<dbReference type="InterPro" id="IPR013527">
    <property type="entry name" value="YicC-like_N"/>
</dbReference>